<keyword evidence="3" id="KW-1185">Reference proteome</keyword>
<keyword evidence="1" id="KW-0732">Signal</keyword>
<dbReference type="RefSeq" id="WP_052673625.1">
    <property type="nucleotide sequence ID" value="NZ_LN681225.1"/>
</dbReference>
<proteinExistence type="predicted"/>
<evidence type="ECO:0000313" key="3">
    <source>
        <dbReference type="Proteomes" id="UP000032803"/>
    </source>
</evidence>
<dbReference type="AlphaFoldDB" id="A0A0A8UNR8"/>
<gene>
    <name evidence="2" type="ORF">LHA_1467</name>
</gene>
<sequence length="140" mass="15945">MNLRCYYFLMMAMILISRTSFSLSGNIPVCPDKIAVKEQLLKLPTGWESLTSDIPHFLNGISVYSGHPRDLVALKPDAINEKKAMWSFSTKDTIYVVCEYNGTSIILTQKIPAKIRHCELIYNPFVRGEKGYIPKLLNCR</sequence>
<evidence type="ECO:0000256" key="1">
    <source>
        <dbReference type="SAM" id="SignalP"/>
    </source>
</evidence>
<dbReference type="NCBIfam" id="NF042415">
    <property type="entry name" value="STY0301_fam"/>
    <property type="match status" value="1"/>
</dbReference>
<feature type="chain" id="PRO_5009754213" description="Secreted protein" evidence="1">
    <location>
        <begin position="23"/>
        <end position="140"/>
    </location>
</feature>
<protein>
    <recommendedName>
        <fullName evidence="4">Secreted protein</fullName>
    </recommendedName>
</protein>
<dbReference type="Proteomes" id="UP000032803">
    <property type="component" value="Chromosome I"/>
</dbReference>
<feature type="signal peptide" evidence="1">
    <location>
        <begin position="1"/>
        <end position="22"/>
    </location>
</feature>
<dbReference type="InterPro" id="IPR049973">
    <property type="entry name" value="STY0301-like"/>
</dbReference>
<dbReference type="HOGENOM" id="CLU_1832670_0_0_6"/>
<evidence type="ECO:0008006" key="4">
    <source>
        <dbReference type="Google" id="ProtNLM"/>
    </source>
</evidence>
<dbReference type="OrthoDB" id="8756528at2"/>
<organism evidence="2 3">
    <name type="scientific">Legionella hackeliae</name>
    <dbReference type="NCBI Taxonomy" id="449"/>
    <lineage>
        <taxon>Bacteria</taxon>
        <taxon>Pseudomonadati</taxon>
        <taxon>Pseudomonadota</taxon>
        <taxon>Gammaproteobacteria</taxon>
        <taxon>Legionellales</taxon>
        <taxon>Legionellaceae</taxon>
        <taxon>Legionella</taxon>
    </lineage>
</organism>
<evidence type="ECO:0000313" key="2">
    <source>
        <dbReference type="EMBL" id="CEK10510.1"/>
    </source>
</evidence>
<dbReference type="KEGG" id="lha:LHA_1467"/>
<name>A0A0A8UNR8_LEGHA</name>
<accession>A0A0A8UNR8</accession>
<dbReference type="EMBL" id="LN681225">
    <property type="protein sequence ID" value="CEK10510.1"/>
    <property type="molecule type" value="Genomic_DNA"/>
</dbReference>
<reference evidence="3" key="1">
    <citation type="submission" date="2014-09" db="EMBL/GenBank/DDBJ databases">
        <authorList>
            <person name="Gomez-Valero L."/>
        </authorList>
    </citation>
    <scope>NUCLEOTIDE SEQUENCE [LARGE SCALE GENOMIC DNA]</scope>
    <source>
        <strain evidence="3">ATCC35250</strain>
    </source>
</reference>
<dbReference type="PATRIC" id="fig|449.7.peg.683"/>